<feature type="domain" description="Glucose-methanol-choline oxidoreductase N-terminal" evidence="6">
    <location>
        <begin position="10"/>
        <end position="288"/>
    </location>
</feature>
<dbReference type="EMBL" id="JAAVJH010000002">
    <property type="protein sequence ID" value="NJR77964.1"/>
    <property type="molecule type" value="Genomic_DNA"/>
</dbReference>
<dbReference type="Pfam" id="PF05199">
    <property type="entry name" value="GMC_oxred_C"/>
    <property type="match status" value="1"/>
</dbReference>
<evidence type="ECO:0000256" key="3">
    <source>
        <dbReference type="ARBA" id="ARBA00022630"/>
    </source>
</evidence>
<dbReference type="Proteomes" id="UP000732399">
    <property type="component" value="Unassembled WGS sequence"/>
</dbReference>
<keyword evidence="4" id="KW-0274">FAD</keyword>
<evidence type="ECO:0000259" key="7">
    <source>
        <dbReference type="Pfam" id="PF05199"/>
    </source>
</evidence>
<accession>A0ABX1CKN9</accession>
<dbReference type="RefSeq" id="WP_168133459.1">
    <property type="nucleotide sequence ID" value="NZ_JAAVJH010000002.1"/>
</dbReference>
<proteinExistence type="inferred from homology"/>
<protein>
    <submittedName>
        <fullName evidence="8">GMC family oxidoreductase</fullName>
    </submittedName>
</protein>
<evidence type="ECO:0000256" key="4">
    <source>
        <dbReference type="ARBA" id="ARBA00022827"/>
    </source>
</evidence>
<reference evidence="8 9" key="1">
    <citation type="submission" date="2020-03" db="EMBL/GenBank/DDBJ databases">
        <authorList>
            <person name="Wang L."/>
            <person name="He N."/>
            <person name="Li Y."/>
            <person name="Fang Y."/>
            <person name="Zhang F."/>
        </authorList>
    </citation>
    <scope>NUCLEOTIDE SEQUENCE [LARGE SCALE GENOMIC DNA]</scope>
    <source>
        <strain evidence="8 9">36D10-4-7</strain>
    </source>
</reference>
<gene>
    <name evidence="8" type="ORF">HBH26_04945</name>
</gene>
<evidence type="ECO:0000259" key="6">
    <source>
        <dbReference type="Pfam" id="PF00732"/>
    </source>
</evidence>
<dbReference type="InterPro" id="IPR000172">
    <property type="entry name" value="GMC_OxRdtase_N"/>
</dbReference>
<organism evidence="8 9">
    <name type="scientific">Sphingomonas corticis</name>
    <dbReference type="NCBI Taxonomy" id="2722791"/>
    <lineage>
        <taxon>Bacteria</taxon>
        <taxon>Pseudomonadati</taxon>
        <taxon>Pseudomonadota</taxon>
        <taxon>Alphaproteobacteria</taxon>
        <taxon>Sphingomonadales</taxon>
        <taxon>Sphingomonadaceae</taxon>
        <taxon>Sphingomonas</taxon>
    </lineage>
</organism>
<dbReference type="PANTHER" id="PTHR42784">
    <property type="entry name" value="PYRANOSE 2-OXIDASE"/>
    <property type="match status" value="1"/>
</dbReference>
<dbReference type="Gene3D" id="3.50.50.60">
    <property type="entry name" value="FAD/NAD(P)-binding domain"/>
    <property type="match status" value="2"/>
</dbReference>
<evidence type="ECO:0000313" key="9">
    <source>
        <dbReference type="Proteomes" id="UP000732399"/>
    </source>
</evidence>
<dbReference type="PANTHER" id="PTHR42784:SF1">
    <property type="entry name" value="PYRANOSE 2-OXIDASE"/>
    <property type="match status" value="1"/>
</dbReference>
<comment type="similarity">
    <text evidence="2">Belongs to the GMC oxidoreductase family.</text>
</comment>
<dbReference type="InterPro" id="IPR007867">
    <property type="entry name" value="GMC_OxRtase_C"/>
</dbReference>
<dbReference type="InterPro" id="IPR036188">
    <property type="entry name" value="FAD/NAD-bd_sf"/>
</dbReference>
<sequence>MSEPDGAWDAIVVGTGLGGATIGHRLAAAGHRVLFLEQGHRDPAVAAGAATDGGEDPAQRLAAGYWPDRMRAQIDGRASRPFPVAGCGAGGSSLLYAAALERFAPHDVANWPVGWDEWERHYAAAERLFRVAGTPDPLARDVPALLPVPPAAAADAALMRAFARCGLHPYRLHVGLAYRQGCAECGGRPCPSRCKSDARLICLEPALAHGATLLCDARVVRLDADDRRVTAVRYRRHGSEHRASARIVILAAGAYRSPALLLASTGPAWPEGLANRSGQVGRNLMFHANEWFAVWPPRRADTSGPRKTIGLRDLYTHRGVRLGSIQSTGLSAHAGNIATFLAGWFETGRWRRVPFRRALIWFGARIAQRVLGAATIFVMIVEDRPYADNRVLLDTDDPARIVVRYRIREELRRRTGMARRLIAKAMRGLRVMPLQHDVQLNLGHPCGTCRAGLDPATSVLDADCRAHGVDNLYVVDASFMPSSGGANPGLTVIANALRVAEVVELRLAPAALEPAASPTGA</sequence>
<keyword evidence="5" id="KW-0560">Oxidoreductase</keyword>
<evidence type="ECO:0000313" key="8">
    <source>
        <dbReference type="EMBL" id="NJR77964.1"/>
    </source>
</evidence>
<keyword evidence="3" id="KW-0285">Flavoprotein</keyword>
<dbReference type="Pfam" id="PF00732">
    <property type="entry name" value="GMC_oxred_N"/>
    <property type="match status" value="1"/>
</dbReference>
<dbReference type="SUPFAM" id="SSF51905">
    <property type="entry name" value="FAD/NAD(P)-binding domain"/>
    <property type="match status" value="1"/>
</dbReference>
<feature type="domain" description="Glucose-methanol-choline oxidoreductase C-terminal" evidence="7">
    <location>
        <begin position="385"/>
        <end position="496"/>
    </location>
</feature>
<comment type="cofactor">
    <cofactor evidence="1">
        <name>FAD</name>
        <dbReference type="ChEBI" id="CHEBI:57692"/>
    </cofactor>
</comment>
<keyword evidence="9" id="KW-1185">Reference proteome</keyword>
<evidence type="ECO:0000256" key="5">
    <source>
        <dbReference type="ARBA" id="ARBA00023002"/>
    </source>
</evidence>
<name>A0ABX1CKN9_9SPHN</name>
<comment type="caution">
    <text evidence="8">The sequence shown here is derived from an EMBL/GenBank/DDBJ whole genome shotgun (WGS) entry which is preliminary data.</text>
</comment>
<evidence type="ECO:0000256" key="2">
    <source>
        <dbReference type="ARBA" id="ARBA00010790"/>
    </source>
</evidence>
<evidence type="ECO:0000256" key="1">
    <source>
        <dbReference type="ARBA" id="ARBA00001974"/>
    </source>
</evidence>
<dbReference type="InterPro" id="IPR051473">
    <property type="entry name" value="P2Ox-like"/>
</dbReference>